<name>A0AAN0MKG1_9RHOB</name>
<reference evidence="3" key="1">
    <citation type="submission" date="2024-04" db="EMBL/GenBank/DDBJ databases">
        <title>Phylogenomic analyses of a clade within the roseobacter group suggest taxonomic reassignments of species of the genera Aestuariivita, Citreicella, Loktanella, Nautella, Pelagibaca, Ruegeria, Thalassobius, Thiobacimonas and Tropicibacter, and the proposal o.</title>
        <authorList>
            <person name="Jeon C.O."/>
        </authorList>
    </citation>
    <scope>NUCLEOTIDE SEQUENCE [LARGE SCALE GENOMIC DNA]</scope>
    <source>
        <strain evidence="3">SS1-5</strain>
    </source>
</reference>
<dbReference type="PANTHER" id="PTHR33336:SF3">
    <property type="entry name" value="ABM DOMAIN-CONTAINING PROTEIN"/>
    <property type="match status" value="1"/>
</dbReference>
<keyword evidence="2" id="KW-0560">Oxidoreductase</keyword>
<reference evidence="2 3" key="2">
    <citation type="submission" date="2024-08" db="EMBL/GenBank/DDBJ databases">
        <title>Phylogenomic analyses of a clade within the roseobacter group suggest taxonomic reassignments of species of the genera Aestuariivita, Citreicella, Loktanella, Nautella, Pelagibaca, Ruegeria, Thalassobius, Thiobacimonas and Tropicibacter, and the proposal o.</title>
        <authorList>
            <person name="Jeon C.O."/>
        </authorList>
    </citation>
    <scope>NUCLEOTIDE SEQUENCE [LARGE SCALE GENOMIC DNA]</scope>
    <source>
        <strain evidence="2 3">SS1-5</strain>
    </source>
</reference>
<dbReference type="InterPro" id="IPR007138">
    <property type="entry name" value="ABM_dom"/>
</dbReference>
<dbReference type="Gene3D" id="3.30.70.100">
    <property type="match status" value="1"/>
</dbReference>
<evidence type="ECO:0000313" key="2">
    <source>
        <dbReference type="EMBL" id="WZU67503.1"/>
    </source>
</evidence>
<dbReference type="Proteomes" id="UP001470809">
    <property type="component" value="Chromosome"/>
</dbReference>
<dbReference type="InterPro" id="IPR011008">
    <property type="entry name" value="Dimeric_a/b-barrel"/>
</dbReference>
<gene>
    <name evidence="2" type="ORF">AABB31_21700</name>
</gene>
<dbReference type="Pfam" id="PF03992">
    <property type="entry name" value="ABM"/>
    <property type="match status" value="1"/>
</dbReference>
<accession>A0AAN0MKG1</accession>
<dbReference type="PROSITE" id="PS51725">
    <property type="entry name" value="ABM"/>
    <property type="match status" value="1"/>
</dbReference>
<evidence type="ECO:0000313" key="3">
    <source>
        <dbReference type="Proteomes" id="UP001470809"/>
    </source>
</evidence>
<sequence>MFAVCVVLRLKPGMKDAFMPLMTENAKASREAELNCHRFDVSTDSKDPDCVFLYELYSDQAGFDAHLNTQHFLAFDAATAPMVADKTVVTWDTVHA</sequence>
<dbReference type="RefSeq" id="WP_342076814.1">
    <property type="nucleotide sequence ID" value="NZ_CP151767.2"/>
</dbReference>
<dbReference type="GO" id="GO:0004497">
    <property type="term" value="F:monooxygenase activity"/>
    <property type="evidence" value="ECO:0007669"/>
    <property type="project" value="UniProtKB-KW"/>
</dbReference>
<keyword evidence="2" id="KW-0503">Monooxygenase</keyword>
<dbReference type="EMBL" id="CP151767">
    <property type="protein sequence ID" value="WZU67503.1"/>
    <property type="molecule type" value="Genomic_DNA"/>
</dbReference>
<dbReference type="SUPFAM" id="SSF54909">
    <property type="entry name" value="Dimeric alpha+beta barrel"/>
    <property type="match status" value="1"/>
</dbReference>
<organism evidence="2 3">
    <name type="scientific">Yoonia rhodophyticola</name>
    <dbReference type="NCBI Taxonomy" id="3137370"/>
    <lineage>
        <taxon>Bacteria</taxon>
        <taxon>Pseudomonadati</taxon>
        <taxon>Pseudomonadota</taxon>
        <taxon>Alphaproteobacteria</taxon>
        <taxon>Rhodobacterales</taxon>
        <taxon>Paracoccaceae</taxon>
        <taxon>Yoonia</taxon>
    </lineage>
</organism>
<dbReference type="InterPro" id="IPR050744">
    <property type="entry name" value="AI-2_Isomerase_LsrG"/>
</dbReference>
<keyword evidence="3" id="KW-1185">Reference proteome</keyword>
<dbReference type="KEGG" id="yrh:AABB31_21700"/>
<evidence type="ECO:0000259" key="1">
    <source>
        <dbReference type="PROSITE" id="PS51725"/>
    </source>
</evidence>
<dbReference type="PANTHER" id="PTHR33336">
    <property type="entry name" value="QUINOL MONOOXYGENASE YGIN-RELATED"/>
    <property type="match status" value="1"/>
</dbReference>
<dbReference type="GO" id="GO:0005829">
    <property type="term" value="C:cytosol"/>
    <property type="evidence" value="ECO:0007669"/>
    <property type="project" value="TreeGrafter"/>
</dbReference>
<feature type="domain" description="ABM" evidence="1">
    <location>
        <begin position="2"/>
        <end position="91"/>
    </location>
</feature>
<protein>
    <submittedName>
        <fullName evidence="2">Quinol monooxygenase</fullName>
        <ecNumber evidence="2">1.-.-.-</ecNumber>
    </submittedName>
</protein>
<dbReference type="AlphaFoldDB" id="A0AAN0MKG1"/>
<dbReference type="EC" id="1.-.-.-" evidence="2"/>
<proteinExistence type="predicted"/>